<dbReference type="RefSeq" id="WP_160625729.1">
    <property type="nucleotide sequence ID" value="NZ_WUUQ01000006.1"/>
</dbReference>
<keyword evidence="3" id="KW-1185">Reference proteome</keyword>
<accession>A0A6N8UD45</accession>
<comment type="caution">
    <text evidence="2">The sequence shown here is derived from an EMBL/GenBank/DDBJ whole genome shotgun (WGS) entry which is preliminary data.</text>
</comment>
<sequence length="123" mass="14113">MMKKLTLVLLALLISGCGFKRETAIEAVSNYDKGDEAELKTVWHDKHAKLMKVKTGIYYFLFVNGKEYVSEVHIKHEDDGRLDIRYETTSKKTSDAFILYKIDAQKEITGIQIYQNGGKVYSE</sequence>
<organism evidence="2 3">
    <name type="scientific">Copranaerobaculum intestinale</name>
    <dbReference type="NCBI Taxonomy" id="2692629"/>
    <lineage>
        <taxon>Bacteria</taxon>
        <taxon>Bacillati</taxon>
        <taxon>Bacillota</taxon>
        <taxon>Erysipelotrichia</taxon>
        <taxon>Erysipelotrichales</taxon>
        <taxon>Erysipelotrichaceae</taxon>
        <taxon>Copranaerobaculum</taxon>
    </lineage>
</organism>
<evidence type="ECO:0000313" key="3">
    <source>
        <dbReference type="Proteomes" id="UP000434036"/>
    </source>
</evidence>
<proteinExistence type="predicted"/>
<keyword evidence="1" id="KW-0732">Signal</keyword>
<protein>
    <submittedName>
        <fullName evidence="2">Uncharacterized protein</fullName>
    </submittedName>
</protein>
<name>A0A6N8UD45_9FIRM</name>
<evidence type="ECO:0000256" key="1">
    <source>
        <dbReference type="SAM" id="SignalP"/>
    </source>
</evidence>
<reference evidence="2 3" key="1">
    <citation type="submission" date="2019-12" db="EMBL/GenBank/DDBJ databases">
        <authorList>
            <person name="Yang R."/>
        </authorList>
    </citation>
    <scope>NUCLEOTIDE SEQUENCE [LARGE SCALE GENOMIC DNA]</scope>
    <source>
        <strain evidence="2 3">DONG20-135</strain>
    </source>
</reference>
<dbReference type="Proteomes" id="UP000434036">
    <property type="component" value="Unassembled WGS sequence"/>
</dbReference>
<dbReference type="EMBL" id="WUUQ01000006">
    <property type="protein sequence ID" value="MXQ74349.1"/>
    <property type="molecule type" value="Genomic_DNA"/>
</dbReference>
<dbReference type="AlphaFoldDB" id="A0A6N8UD45"/>
<dbReference type="PROSITE" id="PS51257">
    <property type="entry name" value="PROKAR_LIPOPROTEIN"/>
    <property type="match status" value="1"/>
</dbReference>
<feature type="signal peptide" evidence="1">
    <location>
        <begin position="1"/>
        <end position="20"/>
    </location>
</feature>
<feature type="chain" id="PRO_5039078200" evidence="1">
    <location>
        <begin position="21"/>
        <end position="123"/>
    </location>
</feature>
<gene>
    <name evidence="2" type="ORF">GSF08_10480</name>
</gene>
<reference evidence="2 3" key="2">
    <citation type="submission" date="2020-01" db="EMBL/GenBank/DDBJ databases">
        <title>Clostridiaceae sp. nov. isolated from the gut of human by culturomics.</title>
        <authorList>
            <person name="Chang Y."/>
        </authorList>
    </citation>
    <scope>NUCLEOTIDE SEQUENCE [LARGE SCALE GENOMIC DNA]</scope>
    <source>
        <strain evidence="2 3">DONG20-135</strain>
    </source>
</reference>
<evidence type="ECO:0000313" key="2">
    <source>
        <dbReference type="EMBL" id="MXQ74349.1"/>
    </source>
</evidence>